<evidence type="ECO:0000259" key="2">
    <source>
        <dbReference type="SMART" id="SM00646"/>
    </source>
</evidence>
<dbReference type="PANTHER" id="PTHR30404">
    <property type="entry name" value="N-ACETYLMURAMOYL-L-ALANINE AMIDASE"/>
    <property type="match status" value="1"/>
</dbReference>
<dbReference type="RefSeq" id="WP_262431751.1">
    <property type="nucleotide sequence ID" value="NZ_JACRTE010000004.1"/>
</dbReference>
<dbReference type="AlphaFoldDB" id="A0A926F958"/>
<dbReference type="GO" id="GO:0008745">
    <property type="term" value="F:N-acetylmuramoyl-L-alanine amidase activity"/>
    <property type="evidence" value="ECO:0007669"/>
    <property type="project" value="InterPro"/>
</dbReference>
<reference evidence="3" key="1">
    <citation type="submission" date="2020-08" db="EMBL/GenBank/DDBJ databases">
        <title>Genome public.</title>
        <authorList>
            <person name="Liu C."/>
            <person name="Sun Q."/>
        </authorList>
    </citation>
    <scope>NUCLEOTIDE SEQUENCE</scope>
    <source>
        <strain evidence="3">NSJ-50</strain>
    </source>
</reference>
<dbReference type="PANTHER" id="PTHR30404:SF0">
    <property type="entry name" value="N-ACETYLMURAMOYL-L-ALANINE AMIDASE AMIC"/>
    <property type="match status" value="1"/>
</dbReference>
<dbReference type="Pfam" id="PF01520">
    <property type="entry name" value="Amidase_3"/>
    <property type="match status" value="1"/>
</dbReference>
<evidence type="ECO:0000313" key="4">
    <source>
        <dbReference type="Proteomes" id="UP000647416"/>
    </source>
</evidence>
<name>A0A926F958_9FIRM</name>
<comment type="caution">
    <text evidence="3">The sequence shown here is derived from an EMBL/GenBank/DDBJ whole genome shotgun (WGS) entry which is preliminary data.</text>
</comment>
<dbReference type="GO" id="GO:0009253">
    <property type="term" value="P:peptidoglycan catabolic process"/>
    <property type="evidence" value="ECO:0007669"/>
    <property type="project" value="InterPro"/>
</dbReference>
<keyword evidence="4" id="KW-1185">Reference proteome</keyword>
<proteinExistence type="predicted"/>
<feature type="domain" description="MurNAc-LAA" evidence="2">
    <location>
        <begin position="71"/>
        <end position="175"/>
    </location>
</feature>
<evidence type="ECO:0000313" key="3">
    <source>
        <dbReference type="EMBL" id="MBC8596240.1"/>
    </source>
</evidence>
<dbReference type="SMART" id="SM00646">
    <property type="entry name" value="Ami_3"/>
    <property type="match status" value="1"/>
</dbReference>
<keyword evidence="1" id="KW-0378">Hydrolase</keyword>
<dbReference type="Proteomes" id="UP000647416">
    <property type="component" value="Unassembled WGS sequence"/>
</dbReference>
<dbReference type="CDD" id="cd02696">
    <property type="entry name" value="MurNAc-LAA"/>
    <property type="match status" value="1"/>
</dbReference>
<dbReference type="InterPro" id="IPR050695">
    <property type="entry name" value="N-acetylmuramoyl_amidase_3"/>
</dbReference>
<dbReference type="EMBL" id="JACRTE010000004">
    <property type="protein sequence ID" value="MBC8596240.1"/>
    <property type="molecule type" value="Genomic_DNA"/>
</dbReference>
<dbReference type="SUPFAM" id="SSF53187">
    <property type="entry name" value="Zn-dependent exopeptidases"/>
    <property type="match status" value="1"/>
</dbReference>
<evidence type="ECO:0000256" key="1">
    <source>
        <dbReference type="ARBA" id="ARBA00022801"/>
    </source>
</evidence>
<gene>
    <name evidence="3" type="ORF">H8706_05065</name>
</gene>
<protein>
    <submittedName>
        <fullName evidence="3">N-acetylmuramoyl-L-alanine amidase</fullName>
    </submittedName>
</protein>
<dbReference type="GO" id="GO:0030288">
    <property type="term" value="C:outer membrane-bounded periplasmic space"/>
    <property type="evidence" value="ECO:0007669"/>
    <property type="project" value="TreeGrafter"/>
</dbReference>
<accession>A0A926F958</accession>
<dbReference type="Gene3D" id="3.40.630.40">
    <property type="entry name" value="Zn-dependent exopeptidases"/>
    <property type="match status" value="1"/>
</dbReference>
<sequence length="229" mass="25142">MKILIDAGHNCKNFDTGCVGKISKEQDLTFEIAKSLYDILKKNGHAAHLTRRTKTEILGSGTVNSSLAKRAEICNAINPDLFLSIHINSGGGTGCEAYVYEKSGASLEFAQKCVAEMQKIGRVSRGVKSAPFYVLKNTNAPAVLFEAGFIDNAAEEKWICENTETIANALYAAICKKTDYPTATEAVAILQKCGIISDAEKWYNGTWDDADFKWLLRKTAAYIDKAQKR</sequence>
<organism evidence="3 4">
    <name type="scientific">Qingrenia yutianensis</name>
    <dbReference type="NCBI Taxonomy" id="2763676"/>
    <lineage>
        <taxon>Bacteria</taxon>
        <taxon>Bacillati</taxon>
        <taxon>Bacillota</taxon>
        <taxon>Clostridia</taxon>
        <taxon>Eubacteriales</taxon>
        <taxon>Oscillospiraceae</taxon>
        <taxon>Qingrenia</taxon>
    </lineage>
</organism>
<dbReference type="InterPro" id="IPR002508">
    <property type="entry name" value="MurNAc-LAA_cat"/>
</dbReference>